<evidence type="ECO:0000256" key="1">
    <source>
        <dbReference type="ARBA" id="ARBA00004196"/>
    </source>
</evidence>
<dbReference type="InterPro" id="IPR018313">
    <property type="entry name" value="SBP_3_CS"/>
</dbReference>
<dbReference type="PROSITE" id="PS01039">
    <property type="entry name" value="SBP_BACTERIAL_3"/>
    <property type="match status" value="1"/>
</dbReference>
<dbReference type="KEGG" id="kyr:CVV65_14190"/>
<evidence type="ECO:0000256" key="5">
    <source>
        <dbReference type="SAM" id="SignalP"/>
    </source>
</evidence>
<dbReference type="InterPro" id="IPR001638">
    <property type="entry name" value="Solute-binding_3/MltF_N"/>
</dbReference>
<proteinExistence type="inferred from homology"/>
<accession>A0A2K8N9C0</accession>
<feature type="domain" description="Ionotropic glutamate receptor C-terminal" evidence="7">
    <location>
        <begin position="47"/>
        <end position="270"/>
    </location>
</feature>
<dbReference type="PROSITE" id="PS51257">
    <property type="entry name" value="PROKAR_LIPOPROTEIN"/>
    <property type="match status" value="1"/>
</dbReference>
<feature type="domain" description="Solute-binding protein family 3/N-terminal" evidence="6">
    <location>
        <begin position="47"/>
        <end position="271"/>
    </location>
</feature>
<dbReference type="SUPFAM" id="SSF53850">
    <property type="entry name" value="Periplasmic binding protein-like II"/>
    <property type="match status" value="1"/>
</dbReference>
<dbReference type="RefSeq" id="WP_100668682.1">
    <property type="nucleotide sequence ID" value="NZ_CP024955.1"/>
</dbReference>
<name>A0A2K8N9C0_9BACL</name>
<sequence length="275" mass="29555">MRDWVRKGWAGVAALALGVALAGCGASSSAPSGASSTGGGTNNNSQVYVVGTDAAYAPFESVNPQTNQIEGFDIDLLNAVAKAAGFQVKFENTPWKGIFQALSIGQRDILISAITITDERKQSMDFSNPYFQAQQMIVVPPGSPIRTLQDLKGKKVGVQIGTTGDEIVTDFLGKTDPNIKRYDTTPLALEDLRNKAVDAVVADNGVVLDYIRQNSSKGFEHYTDPKFPKEYYGIAVKKGNTALLEKINEGLAKVKSDGTYDTIYKKYFGSAPPAE</sequence>
<evidence type="ECO:0000259" key="6">
    <source>
        <dbReference type="SMART" id="SM00062"/>
    </source>
</evidence>
<gene>
    <name evidence="8" type="ORF">CVV65_14190</name>
</gene>
<dbReference type="Proteomes" id="UP000231932">
    <property type="component" value="Chromosome"/>
</dbReference>
<dbReference type="GO" id="GO:0030313">
    <property type="term" value="C:cell envelope"/>
    <property type="evidence" value="ECO:0007669"/>
    <property type="project" value="UniProtKB-SubCell"/>
</dbReference>
<dbReference type="OrthoDB" id="8613538at2"/>
<dbReference type="SMART" id="SM00062">
    <property type="entry name" value="PBPb"/>
    <property type="match status" value="1"/>
</dbReference>
<organism evidence="8 9">
    <name type="scientific">Kyrpidia spormannii</name>
    <dbReference type="NCBI Taxonomy" id="2055160"/>
    <lineage>
        <taxon>Bacteria</taxon>
        <taxon>Bacillati</taxon>
        <taxon>Bacillota</taxon>
        <taxon>Bacilli</taxon>
        <taxon>Bacillales</taxon>
        <taxon>Alicyclobacillaceae</taxon>
        <taxon>Kyrpidia</taxon>
    </lineage>
</organism>
<keyword evidence="3 5" id="KW-0732">Signal</keyword>
<evidence type="ECO:0000259" key="7">
    <source>
        <dbReference type="SMART" id="SM00079"/>
    </source>
</evidence>
<evidence type="ECO:0000313" key="8">
    <source>
        <dbReference type="EMBL" id="ATY85929.1"/>
    </source>
</evidence>
<dbReference type="EMBL" id="CP024955">
    <property type="protein sequence ID" value="ATY85929.1"/>
    <property type="molecule type" value="Genomic_DNA"/>
</dbReference>
<dbReference type="Pfam" id="PF00497">
    <property type="entry name" value="SBP_bac_3"/>
    <property type="match status" value="1"/>
</dbReference>
<evidence type="ECO:0000313" key="9">
    <source>
        <dbReference type="Proteomes" id="UP000231932"/>
    </source>
</evidence>
<evidence type="ECO:0000256" key="3">
    <source>
        <dbReference type="ARBA" id="ARBA00022729"/>
    </source>
</evidence>
<dbReference type="Gene3D" id="3.40.190.10">
    <property type="entry name" value="Periplasmic binding protein-like II"/>
    <property type="match status" value="2"/>
</dbReference>
<protein>
    <submittedName>
        <fullName evidence="8">Basic amino acid ABC transporter substrate-binding protein</fullName>
    </submittedName>
</protein>
<evidence type="ECO:0000256" key="2">
    <source>
        <dbReference type="ARBA" id="ARBA00010333"/>
    </source>
</evidence>
<dbReference type="PANTHER" id="PTHR35936:SF17">
    <property type="entry name" value="ARGININE-BINDING EXTRACELLULAR PROTEIN ARTP"/>
    <property type="match status" value="1"/>
</dbReference>
<dbReference type="SMART" id="SM00079">
    <property type="entry name" value="PBPe"/>
    <property type="match status" value="1"/>
</dbReference>
<feature type="signal peptide" evidence="5">
    <location>
        <begin position="1"/>
        <end position="22"/>
    </location>
</feature>
<evidence type="ECO:0000256" key="4">
    <source>
        <dbReference type="RuleBase" id="RU003744"/>
    </source>
</evidence>
<reference evidence="9" key="1">
    <citation type="submission" date="2017-11" db="EMBL/GenBank/DDBJ databases">
        <title>Complete Genome Sequence of Kyrpidia sp. Strain EA-1, a thermophilic, hydrogen-oxidizing Bacterium, isolated from the Azores.</title>
        <authorList>
            <person name="Reiner J.E."/>
            <person name="Lapp C.J."/>
            <person name="Bunk B."/>
            <person name="Gescher J."/>
        </authorList>
    </citation>
    <scope>NUCLEOTIDE SEQUENCE [LARGE SCALE GENOMIC DNA]</scope>
    <source>
        <strain evidence="9">EA-1</strain>
    </source>
</reference>
<dbReference type="GO" id="GO:0015276">
    <property type="term" value="F:ligand-gated monoatomic ion channel activity"/>
    <property type="evidence" value="ECO:0007669"/>
    <property type="project" value="InterPro"/>
</dbReference>
<keyword evidence="9" id="KW-1185">Reference proteome</keyword>
<dbReference type="AlphaFoldDB" id="A0A2K8N9C0"/>
<dbReference type="InterPro" id="IPR001320">
    <property type="entry name" value="Iontro_rcpt_C"/>
</dbReference>
<dbReference type="CDD" id="cd13624">
    <property type="entry name" value="PBP2_Arg_Lys_His"/>
    <property type="match status" value="1"/>
</dbReference>
<comment type="similarity">
    <text evidence="2 4">Belongs to the bacterial solute-binding protein 3 family.</text>
</comment>
<dbReference type="GO" id="GO:0016020">
    <property type="term" value="C:membrane"/>
    <property type="evidence" value="ECO:0007669"/>
    <property type="project" value="InterPro"/>
</dbReference>
<comment type="subcellular location">
    <subcellularLocation>
        <location evidence="1">Cell envelope</location>
    </subcellularLocation>
</comment>
<feature type="chain" id="PRO_5038989124" evidence="5">
    <location>
        <begin position="23"/>
        <end position="275"/>
    </location>
</feature>
<dbReference type="PANTHER" id="PTHR35936">
    <property type="entry name" value="MEMBRANE-BOUND LYTIC MUREIN TRANSGLYCOSYLASE F"/>
    <property type="match status" value="1"/>
</dbReference>